<evidence type="ECO:0000256" key="1">
    <source>
        <dbReference type="ARBA" id="ARBA00038310"/>
    </source>
</evidence>
<evidence type="ECO:0000259" key="2">
    <source>
        <dbReference type="Pfam" id="PF04909"/>
    </source>
</evidence>
<organism evidence="3 4">
    <name type="scientific">Oricola thermophila</name>
    <dbReference type="NCBI Taxonomy" id="2742145"/>
    <lineage>
        <taxon>Bacteria</taxon>
        <taxon>Pseudomonadati</taxon>
        <taxon>Pseudomonadota</taxon>
        <taxon>Alphaproteobacteria</taxon>
        <taxon>Hyphomicrobiales</taxon>
        <taxon>Ahrensiaceae</taxon>
        <taxon>Oricola</taxon>
    </lineage>
</organism>
<feature type="domain" description="Amidohydrolase-related" evidence="2">
    <location>
        <begin position="9"/>
        <end position="303"/>
    </location>
</feature>
<reference evidence="3 4" key="1">
    <citation type="submission" date="2020-06" db="EMBL/GenBank/DDBJ databases">
        <title>Oricola thermophila sp. nov. isolated from a tidal sediments.</title>
        <authorList>
            <person name="Kwon K.K."/>
            <person name="Yang S.-H."/>
            <person name="Park M.-J."/>
        </authorList>
    </citation>
    <scope>NUCLEOTIDE SEQUENCE [LARGE SCALE GENOMIC DNA]</scope>
    <source>
        <strain evidence="3 4">MEBiC13590</strain>
    </source>
</reference>
<dbReference type="PANTHER" id="PTHR43569:SF1">
    <property type="entry name" value="BLL3371 PROTEIN"/>
    <property type="match status" value="1"/>
</dbReference>
<dbReference type="AlphaFoldDB" id="A0A6N1VIB5"/>
<keyword evidence="3" id="KW-0378">Hydrolase</keyword>
<evidence type="ECO:0000313" key="3">
    <source>
        <dbReference type="EMBL" id="QKV20631.1"/>
    </source>
</evidence>
<dbReference type="PANTHER" id="PTHR43569">
    <property type="entry name" value="AMIDOHYDROLASE"/>
    <property type="match status" value="1"/>
</dbReference>
<comment type="similarity">
    <text evidence="1">Belongs to the metallo-dependent hydrolases superfamily.</text>
</comment>
<proteinExistence type="inferred from homology"/>
<dbReference type="InterPro" id="IPR032466">
    <property type="entry name" value="Metal_Hydrolase"/>
</dbReference>
<keyword evidence="4" id="KW-1185">Reference proteome</keyword>
<dbReference type="InterPro" id="IPR006680">
    <property type="entry name" value="Amidohydro-rel"/>
</dbReference>
<dbReference type="Proteomes" id="UP000509367">
    <property type="component" value="Chromosome"/>
</dbReference>
<evidence type="ECO:0000313" key="4">
    <source>
        <dbReference type="Proteomes" id="UP000509367"/>
    </source>
</evidence>
<dbReference type="KEGG" id="orm:HTY61_11150"/>
<protein>
    <submittedName>
        <fullName evidence="3">Amidohydrolase family protein</fullName>
    </submittedName>
</protein>
<dbReference type="SUPFAM" id="SSF51556">
    <property type="entry name" value="Metallo-dependent hydrolases"/>
    <property type="match status" value="1"/>
</dbReference>
<accession>A0A6N1VIB5</accession>
<sequence length="306" mass="33391">METGRVAIVDAHCHVWDLSLGKHPWLAPGALYPHRYGDYSAVKADFLPDDYRAAVAPHEVVASVYMEAEWSPDDPLGETRWVHELHSRTGFPAAMTGQVWLDRDDAADVIAAQAGFPLVRSLRHKPKAFASAAEWRSDHALPGSMRCERFRRGYALLAKHNLHFELQTPFWHLPDAAELARSFPETLIVVNHAGVPGSRDPEVLASWRAALATVAAEPNVVLKISGLGVPGKEWTAGGNREVVLAALEIFGAERCMFGTNGPVDALFRPLSGIIDDFLEITAALPEADRAAFFSGTAAKTYGLILP</sequence>
<gene>
    <name evidence="3" type="ORF">HTY61_11150</name>
</gene>
<name>A0A6N1VIB5_9HYPH</name>
<dbReference type="Pfam" id="PF04909">
    <property type="entry name" value="Amidohydro_2"/>
    <property type="match status" value="1"/>
</dbReference>
<dbReference type="Gene3D" id="3.20.20.140">
    <property type="entry name" value="Metal-dependent hydrolases"/>
    <property type="match status" value="1"/>
</dbReference>
<dbReference type="EMBL" id="CP054836">
    <property type="protein sequence ID" value="QKV20631.1"/>
    <property type="molecule type" value="Genomic_DNA"/>
</dbReference>
<dbReference type="InterPro" id="IPR052350">
    <property type="entry name" value="Metallo-dep_Lactonases"/>
</dbReference>
<dbReference type="GO" id="GO:0016787">
    <property type="term" value="F:hydrolase activity"/>
    <property type="evidence" value="ECO:0007669"/>
    <property type="project" value="UniProtKB-KW"/>
</dbReference>